<keyword evidence="2" id="KW-1185">Reference proteome</keyword>
<dbReference type="InterPro" id="IPR036624">
    <property type="entry name" value="Hcp1-lik_sf"/>
</dbReference>
<dbReference type="SUPFAM" id="SSF141452">
    <property type="entry name" value="Hcp1-like"/>
    <property type="match status" value="1"/>
</dbReference>
<evidence type="ECO:0000313" key="2">
    <source>
        <dbReference type="Proteomes" id="UP000076400"/>
    </source>
</evidence>
<dbReference type="PANTHER" id="PTHR36152:SF5">
    <property type="entry name" value="PROTEIN HCP1"/>
    <property type="match status" value="1"/>
</dbReference>
<sequence>MDYIVLNIADKYSIKGECTLDKHADQINVLGFSTGLAMPLHMDSSGGGRSTGRVQIQDFSVTKYLDQASPKLNLACCLATELGKIEIYLIRTSGDKPIEAMTYTLENAMVSSISLNAGGNEMPVESVTFNFTKVTWSYQFETKEGDQKGKVETEYDLEKATGQGK</sequence>
<dbReference type="STRING" id="580166.AUP43_16645"/>
<dbReference type="Proteomes" id="UP000076400">
    <property type="component" value="Unassembled WGS sequence"/>
</dbReference>
<dbReference type="InterPro" id="IPR053165">
    <property type="entry name" value="HSI-I_assembly_Hcp1"/>
</dbReference>
<dbReference type="Pfam" id="PF05638">
    <property type="entry name" value="T6SS_HCP"/>
    <property type="match status" value="1"/>
</dbReference>
<dbReference type="AlphaFoldDB" id="A0A154WFS0"/>
<dbReference type="EMBL" id="LPXN01000031">
    <property type="protein sequence ID" value="KZD12367.1"/>
    <property type="molecule type" value="Genomic_DNA"/>
</dbReference>
<comment type="caution">
    <text evidence="1">The sequence shown here is derived from an EMBL/GenBank/DDBJ whole genome shotgun (WGS) entry which is preliminary data.</text>
</comment>
<dbReference type="InterPro" id="IPR008514">
    <property type="entry name" value="T6SS_Hcp"/>
</dbReference>
<dbReference type="RefSeq" id="WP_067552494.1">
    <property type="nucleotide sequence ID" value="NZ_LPXN01000031.1"/>
</dbReference>
<protein>
    <recommendedName>
        <fullName evidence="3">Hcp1 family type VI secretion system effector</fullName>
    </recommendedName>
</protein>
<accession>A0A154WFS0</accession>
<dbReference type="Gene3D" id="2.30.110.20">
    <property type="entry name" value="Hcp1-like"/>
    <property type="match status" value="1"/>
</dbReference>
<dbReference type="PANTHER" id="PTHR36152">
    <property type="entry name" value="CYTOPLASMIC PROTEIN-RELATED"/>
    <property type="match status" value="1"/>
</dbReference>
<evidence type="ECO:0000313" key="1">
    <source>
        <dbReference type="EMBL" id="KZD12367.1"/>
    </source>
</evidence>
<dbReference type="NCBIfam" id="TIGR03344">
    <property type="entry name" value="VI_effect_Hcp1"/>
    <property type="match status" value="1"/>
</dbReference>
<name>A0A154WFS0_9PROT</name>
<evidence type="ECO:0008006" key="3">
    <source>
        <dbReference type="Google" id="ProtNLM"/>
    </source>
</evidence>
<organism evidence="1 2">
    <name type="scientific">Oceanibaculum pacificum</name>
    <dbReference type="NCBI Taxonomy" id="580166"/>
    <lineage>
        <taxon>Bacteria</taxon>
        <taxon>Pseudomonadati</taxon>
        <taxon>Pseudomonadota</taxon>
        <taxon>Alphaproteobacteria</taxon>
        <taxon>Rhodospirillales</taxon>
        <taxon>Oceanibaculaceae</taxon>
        <taxon>Oceanibaculum</taxon>
    </lineage>
</organism>
<dbReference type="OrthoDB" id="7571664at2"/>
<proteinExistence type="predicted"/>
<gene>
    <name evidence="1" type="ORF">AUP43_16645</name>
</gene>
<reference evidence="1 2" key="1">
    <citation type="submission" date="2015-12" db="EMBL/GenBank/DDBJ databases">
        <title>Genome sequence of Oceanibaculum pacificum MCCC 1A02656.</title>
        <authorList>
            <person name="Lu L."/>
            <person name="Lai Q."/>
            <person name="Shao Z."/>
            <person name="Qian P."/>
        </authorList>
    </citation>
    <scope>NUCLEOTIDE SEQUENCE [LARGE SCALE GENOMIC DNA]</scope>
    <source>
        <strain evidence="1 2">MCCC 1A02656</strain>
    </source>
</reference>